<feature type="domain" description="CBS" evidence="3">
    <location>
        <begin position="71"/>
        <end position="130"/>
    </location>
</feature>
<dbReference type="CDD" id="cd04622">
    <property type="entry name" value="CBS_pair_HRP1_like"/>
    <property type="match status" value="1"/>
</dbReference>
<dbReference type="HOGENOM" id="CLU_040681_12_0_5"/>
<dbReference type="InterPro" id="IPR000644">
    <property type="entry name" value="CBS_dom"/>
</dbReference>
<gene>
    <name evidence="4" type="ORF">IE4771_CH02569</name>
</gene>
<evidence type="ECO:0000256" key="1">
    <source>
        <dbReference type="ARBA" id="ARBA00023122"/>
    </source>
</evidence>
<dbReference type="PANTHER" id="PTHR43080:SF2">
    <property type="entry name" value="CBS DOMAIN-CONTAINING PROTEIN"/>
    <property type="match status" value="1"/>
</dbReference>
<protein>
    <submittedName>
        <fullName evidence="4">CBS domain-containing protein</fullName>
    </submittedName>
</protein>
<keyword evidence="1 2" id="KW-0129">CBS domain</keyword>
<organism evidence="4 5">
    <name type="scientific">Rhizobium etli bv. mimosae str. IE4771</name>
    <dbReference type="NCBI Taxonomy" id="1432050"/>
    <lineage>
        <taxon>Bacteria</taxon>
        <taxon>Pseudomonadati</taxon>
        <taxon>Pseudomonadota</taxon>
        <taxon>Alphaproteobacteria</taxon>
        <taxon>Hyphomicrobiales</taxon>
        <taxon>Rhizobiaceae</taxon>
        <taxon>Rhizobium/Agrobacterium group</taxon>
        <taxon>Rhizobium</taxon>
    </lineage>
</organism>
<dbReference type="Pfam" id="PF00571">
    <property type="entry name" value="CBS"/>
    <property type="match status" value="2"/>
</dbReference>
<accession>A0A060I1U1</accession>
<dbReference type="InterPro" id="IPR046342">
    <property type="entry name" value="CBS_dom_sf"/>
</dbReference>
<name>A0A060I1U1_RHIET</name>
<reference evidence="4 5" key="1">
    <citation type="submission" date="2013-12" db="EMBL/GenBank/DDBJ databases">
        <title>Complete genome sequence of Rhizobium etli bv. mimosae IE4771.</title>
        <authorList>
            <person name="Bustos P."/>
            <person name="Santamaria R.I."/>
            <person name="Lozano L."/>
            <person name="Ormeno-Orrillo E."/>
            <person name="Rogel M.A."/>
            <person name="Romero D."/>
            <person name="Cevallos M.A."/>
            <person name="Martinez-Romero E."/>
            <person name="Gonzalez V."/>
        </authorList>
    </citation>
    <scope>NUCLEOTIDE SEQUENCE [LARGE SCALE GENOMIC DNA]</scope>
    <source>
        <strain evidence="4 5">IE4771</strain>
    </source>
</reference>
<dbReference type="PROSITE" id="PS51371">
    <property type="entry name" value="CBS"/>
    <property type="match status" value="2"/>
</dbReference>
<evidence type="ECO:0000313" key="5">
    <source>
        <dbReference type="Proteomes" id="UP000027180"/>
    </source>
</evidence>
<evidence type="ECO:0000313" key="4">
    <source>
        <dbReference type="EMBL" id="AIC27669.1"/>
    </source>
</evidence>
<dbReference type="RefSeq" id="WP_038689420.1">
    <property type="nucleotide sequence ID" value="NZ_CP006986.1"/>
</dbReference>
<evidence type="ECO:0000256" key="2">
    <source>
        <dbReference type="PROSITE-ProRule" id="PRU00703"/>
    </source>
</evidence>
<dbReference type="SUPFAM" id="SSF54631">
    <property type="entry name" value="CBS-domain pair"/>
    <property type="match status" value="1"/>
</dbReference>
<dbReference type="KEGG" id="rei:IE4771_CH02569"/>
<dbReference type="PANTHER" id="PTHR43080">
    <property type="entry name" value="CBS DOMAIN-CONTAINING PROTEIN CBSX3, MITOCHONDRIAL"/>
    <property type="match status" value="1"/>
</dbReference>
<dbReference type="Gene3D" id="3.10.580.10">
    <property type="entry name" value="CBS-domain"/>
    <property type="match status" value="1"/>
</dbReference>
<dbReference type="Proteomes" id="UP000027180">
    <property type="component" value="Chromosome"/>
</dbReference>
<dbReference type="OrthoDB" id="9802114at2"/>
<dbReference type="AlphaFoldDB" id="A0A060I1U1"/>
<dbReference type="InterPro" id="IPR051257">
    <property type="entry name" value="Diverse_CBS-Domain"/>
</dbReference>
<dbReference type="SMART" id="SM00116">
    <property type="entry name" value="CBS"/>
    <property type="match status" value="2"/>
</dbReference>
<feature type="domain" description="CBS" evidence="3">
    <location>
        <begin position="7"/>
        <end position="65"/>
    </location>
</feature>
<sequence>MKVSDCMTTDVQITDPEHTLRDVASMMGRLDAGVLPVGENDRLVGMITDRDIAIRGVAEGKGPDAKVRDVMSTDVKYCFDDEDVEDVLHNMGDLQVRRLPVLNRSKRLVGIISLGDLAMMGETMETGKALSDISQRGGAHSQTAH</sequence>
<proteinExistence type="predicted"/>
<evidence type="ECO:0000259" key="3">
    <source>
        <dbReference type="PROSITE" id="PS51371"/>
    </source>
</evidence>
<dbReference type="EMBL" id="CP006986">
    <property type="protein sequence ID" value="AIC27669.1"/>
    <property type="molecule type" value="Genomic_DNA"/>
</dbReference>